<evidence type="ECO:0000313" key="2">
    <source>
        <dbReference type="Proteomes" id="UP000233469"/>
    </source>
</evidence>
<accession>A0A2N1P0V1</accession>
<reference evidence="1 2" key="2">
    <citation type="submission" date="2017-10" db="EMBL/GenBank/DDBJ databases">
        <title>Extensive intraspecific genome diversity in a model arbuscular mycorrhizal fungus.</title>
        <authorList>
            <person name="Chen E.C.H."/>
            <person name="Morin E."/>
            <person name="Baudet D."/>
            <person name="Noel J."/>
            <person name="Ndikumana S."/>
            <person name="Charron P."/>
            <person name="St-Onge C."/>
            <person name="Giorgi J."/>
            <person name="Grigoriev I.V."/>
            <person name="Roux C."/>
            <person name="Martin F.M."/>
            <person name="Corradi N."/>
        </authorList>
    </citation>
    <scope>NUCLEOTIDE SEQUENCE [LARGE SCALE GENOMIC DNA]</scope>
    <source>
        <strain evidence="1 2">C2</strain>
    </source>
</reference>
<dbReference type="VEuPathDB" id="FungiDB:RhiirA1_514379"/>
<comment type="caution">
    <text evidence="1">The sequence shown here is derived from an EMBL/GenBank/DDBJ whole genome shotgun (WGS) entry which is preliminary data.</text>
</comment>
<evidence type="ECO:0000313" key="1">
    <source>
        <dbReference type="EMBL" id="PKK79751.1"/>
    </source>
</evidence>
<sequence>MEIIEILDEEIYDVNKDAQIIQNILQHLLMVLQQFLVYKDGKNHMDASNDTEINANQCSTIISKGSRTKNVNVHLLRLYVLVYISPPPLRKNFKDNLQVMIKEATEKDDVVTSQDFFGNRLALIVCMLEKQAQLLQRLEYFQIDLSF</sequence>
<name>A0A2N1P0V1_9GLOM</name>
<proteinExistence type="predicted"/>
<protein>
    <submittedName>
        <fullName evidence="1">Uncharacterized protein</fullName>
    </submittedName>
</protein>
<dbReference type="EMBL" id="LLXL01000034">
    <property type="protein sequence ID" value="PKK79751.1"/>
    <property type="molecule type" value="Genomic_DNA"/>
</dbReference>
<dbReference type="Proteomes" id="UP000233469">
    <property type="component" value="Unassembled WGS sequence"/>
</dbReference>
<reference evidence="1 2" key="1">
    <citation type="submission" date="2016-04" db="EMBL/GenBank/DDBJ databases">
        <title>Genome analyses suggest a sexual origin of heterokaryosis in a supposedly ancient asexual fungus.</title>
        <authorList>
            <person name="Ropars J."/>
            <person name="Sedzielewska K."/>
            <person name="Noel J."/>
            <person name="Charron P."/>
            <person name="Farinelli L."/>
            <person name="Marton T."/>
            <person name="Kruger M."/>
            <person name="Pelin A."/>
            <person name="Brachmann A."/>
            <person name="Corradi N."/>
        </authorList>
    </citation>
    <scope>NUCLEOTIDE SEQUENCE [LARGE SCALE GENOMIC DNA]</scope>
    <source>
        <strain evidence="1 2">C2</strain>
    </source>
</reference>
<organism evidence="1 2">
    <name type="scientific">Rhizophagus irregularis</name>
    <dbReference type="NCBI Taxonomy" id="588596"/>
    <lineage>
        <taxon>Eukaryota</taxon>
        <taxon>Fungi</taxon>
        <taxon>Fungi incertae sedis</taxon>
        <taxon>Mucoromycota</taxon>
        <taxon>Glomeromycotina</taxon>
        <taxon>Glomeromycetes</taxon>
        <taxon>Glomerales</taxon>
        <taxon>Glomeraceae</taxon>
        <taxon>Rhizophagus</taxon>
    </lineage>
</organism>
<gene>
    <name evidence="1" type="ORF">RhiirC2_704768</name>
</gene>
<dbReference type="AlphaFoldDB" id="A0A2N1P0V1"/>